<dbReference type="InterPro" id="IPR036866">
    <property type="entry name" value="RibonucZ/Hydroxyglut_hydro"/>
</dbReference>
<dbReference type="PANTHER" id="PTHR46018">
    <property type="entry name" value="ZINC PHOSPHODIESTERASE ELAC PROTEIN 1"/>
    <property type="match status" value="1"/>
</dbReference>
<dbReference type="Pfam" id="PF12706">
    <property type="entry name" value="Lactamase_B_2"/>
    <property type="match status" value="1"/>
</dbReference>
<evidence type="ECO:0000313" key="3">
    <source>
        <dbReference type="EMBL" id="MFC1403920.1"/>
    </source>
</evidence>
<keyword evidence="1" id="KW-0540">Nuclease</keyword>
<evidence type="ECO:0000256" key="1">
    <source>
        <dbReference type="ARBA" id="ARBA00022759"/>
    </source>
</evidence>
<dbReference type="CDD" id="cd07715">
    <property type="entry name" value="TaR3-like_MBL-fold"/>
    <property type="match status" value="1"/>
</dbReference>
<evidence type="ECO:0000259" key="2">
    <source>
        <dbReference type="Pfam" id="PF12706"/>
    </source>
</evidence>
<keyword evidence="1" id="KW-0378">Hydrolase</keyword>
<proteinExistence type="predicted"/>
<organism evidence="3 4">
    <name type="scientific">Streptacidiphilus cavernicola</name>
    <dbReference type="NCBI Taxonomy" id="3342716"/>
    <lineage>
        <taxon>Bacteria</taxon>
        <taxon>Bacillati</taxon>
        <taxon>Actinomycetota</taxon>
        <taxon>Actinomycetes</taxon>
        <taxon>Kitasatosporales</taxon>
        <taxon>Streptomycetaceae</taxon>
        <taxon>Streptacidiphilus</taxon>
    </lineage>
</organism>
<accession>A0ABV6UR42</accession>
<dbReference type="Proteomes" id="UP001592528">
    <property type="component" value="Unassembled WGS sequence"/>
</dbReference>
<keyword evidence="1" id="KW-0255">Endonuclease</keyword>
<keyword evidence="4" id="KW-1185">Reference proteome</keyword>
<dbReference type="SUPFAM" id="SSF56281">
    <property type="entry name" value="Metallo-hydrolase/oxidoreductase"/>
    <property type="match status" value="1"/>
</dbReference>
<sequence>MRVILLGVRGSTPAPGPAFLRYGGHTSCVAVVPDGAEVPTLVLDAGTGLRDLGARLGGAEAFQGSVVLTHLHWDHVQGLPFCPAVDRKQARVDLLLPVPVGGPEPAGLLARSMSPPHFPIGPEGLLGGWRFLRSVQGPCQVEEFTVTTAEIRHKGGLTHGLRIESGGAVLAYLPDHAPAGGSAVAEALADGADLLLHDGQFLAGERSLADGYGHATVPDAVAFAARCGVRRLVLTHHAPTRTDDQLDLLRAELDDLRCGGGRVELARQGDTLTVKAT</sequence>
<dbReference type="InterPro" id="IPR001279">
    <property type="entry name" value="Metallo-B-lactamas"/>
</dbReference>
<dbReference type="PANTHER" id="PTHR46018:SF2">
    <property type="entry name" value="ZINC PHOSPHODIESTERASE ELAC PROTEIN 1"/>
    <property type="match status" value="1"/>
</dbReference>
<reference evidence="3 4" key="1">
    <citation type="submission" date="2024-09" db="EMBL/GenBank/DDBJ databases">
        <authorList>
            <person name="Lee S.D."/>
        </authorList>
    </citation>
    <scope>NUCLEOTIDE SEQUENCE [LARGE SCALE GENOMIC DNA]</scope>
    <source>
        <strain evidence="3 4">N1-5</strain>
    </source>
</reference>
<protein>
    <submittedName>
        <fullName evidence="3">MBL fold metallo-hydrolase</fullName>
    </submittedName>
</protein>
<dbReference type="EMBL" id="JBHEZZ010000012">
    <property type="protein sequence ID" value="MFC1403920.1"/>
    <property type="molecule type" value="Genomic_DNA"/>
</dbReference>
<dbReference type="RefSeq" id="WP_051725117.1">
    <property type="nucleotide sequence ID" value="NZ_JBHEZZ010000012.1"/>
</dbReference>
<feature type="domain" description="Metallo-beta-lactamase" evidence="2">
    <location>
        <begin position="65"/>
        <end position="237"/>
    </location>
</feature>
<comment type="caution">
    <text evidence="3">The sequence shown here is derived from an EMBL/GenBank/DDBJ whole genome shotgun (WGS) entry which is preliminary data.</text>
</comment>
<dbReference type="Gene3D" id="3.60.15.10">
    <property type="entry name" value="Ribonuclease Z/Hydroxyacylglutathione hydrolase-like"/>
    <property type="match status" value="2"/>
</dbReference>
<evidence type="ECO:0000313" key="4">
    <source>
        <dbReference type="Proteomes" id="UP001592528"/>
    </source>
</evidence>
<name>A0ABV6UR42_9ACTN</name>
<gene>
    <name evidence="3" type="ORF">ACEZDJ_21745</name>
</gene>